<organism evidence="3 4">
    <name type="scientific">Reticulomyxa filosa</name>
    <dbReference type="NCBI Taxonomy" id="46433"/>
    <lineage>
        <taxon>Eukaryota</taxon>
        <taxon>Sar</taxon>
        <taxon>Rhizaria</taxon>
        <taxon>Retaria</taxon>
        <taxon>Foraminifera</taxon>
        <taxon>Monothalamids</taxon>
        <taxon>Reticulomyxidae</taxon>
        <taxon>Reticulomyxa</taxon>
    </lineage>
</organism>
<dbReference type="SMART" id="SM00213">
    <property type="entry name" value="UBQ"/>
    <property type="match status" value="1"/>
</dbReference>
<dbReference type="InterPro" id="IPR019956">
    <property type="entry name" value="Ubiquitin_dom"/>
</dbReference>
<dbReference type="Proteomes" id="UP000023152">
    <property type="component" value="Unassembled WGS sequence"/>
</dbReference>
<dbReference type="EMBL" id="ASPP01039045">
    <property type="protein sequence ID" value="ETO01158.1"/>
    <property type="molecule type" value="Genomic_DNA"/>
</dbReference>
<evidence type="ECO:0000313" key="3">
    <source>
        <dbReference type="EMBL" id="ETO01158.1"/>
    </source>
</evidence>
<dbReference type="SUPFAM" id="SSF54236">
    <property type="entry name" value="Ubiquitin-like"/>
    <property type="match status" value="1"/>
</dbReference>
<dbReference type="InterPro" id="IPR050158">
    <property type="entry name" value="Ubiquitin_ubiquitin-like"/>
</dbReference>
<evidence type="ECO:0000313" key="4">
    <source>
        <dbReference type="Proteomes" id="UP000023152"/>
    </source>
</evidence>
<reference evidence="3 4" key="1">
    <citation type="journal article" date="2013" name="Curr. Biol.">
        <title>The Genome of the Foraminiferan Reticulomyxa filosa.</title>
        <authorList>
            <person name="Glockner G."/>
            <person name="Hulsmann N."/>
            <person name="Schleicher M."/>
            <person name="Noegel A.A."/>
            <person name="Eichinger L."/>
            <person name="Gallinger C."/>
            <person name="Pawlowski J."/>
            <person name="Sierra R."/>
            <person name="Euteneuer U."/>
            <person name="Pillet L."/>
            <person name="Moustafa A."/>
            <person name="Platzer M."/>
            <person name="Groth M."/>
            <person name="Szafranski K."/>
            <person name="Schliwa M."/>
        </authorList>
    </citation>
    <scope>NUCLEOTIDE SEQUENCE [LARGE SCALE GENOMIC DNA]</scope>
</reference>
<feature type="domain" description="Ubiquitin-like" evidence="2">
    <location>
        <begin position="73"/>
        <end position="149"/>
    </location>
</feature>
<dbReference type="PROSITE" id="PS50053">
    <property type="entry name" value="UBIQUITIN_2"/>
    <property type="match status" value="1"/>
</dbReference>
<dbReference type="InterPro" id="IPR000626">
    <property type="entry name" value="Ubiquitin-like_dom"/>
</dbReference>
<evidence type="ECO:0000259" key="2">
    <source>
        <dbReference type="PROSITE" id="PS50053"/>
    </source>
</evidence>
<sequence length="184" mass="20703">MTQSSGALSVKLGDGRSAESDLRKKAVFVGSVRTRFVFKKKVLPRDGKLSDHGIKPKDEIEMKSRDDNKEESVEIYVRLSNGKNVPFDVQLSCNSILHVKNLIAEEEGIPQEQQNLEFEDQPLDDWNTLSDYNIQEGSVLRLAARLRGGKPVTFAAPDVKQQSFEKTGKNNLQFYFVKPGLNYA</sequence>
<feature type="region of interest" description="Disordered" evidence="1">
    <location>
        <begin position="1"/>
        <end position="20"/>
    </location>
</feature>
<evidence type="ECO:0000256" key="1">
    <source>
        <dbReference type="SAM" id="MobiDB-lite"/>
    </source>
</evidence>
<dbReference type="Pfam" id="PF00240">
    <property type="entry name" value="ubiquitin"/>
    <property type="match status" value="1"/>
</dbReference>
<proteinExistence type="predicted"/>
<name>X6LGN9_RETFI</name>
<dbReference type="AlphaFoldDB" id="X6LGN9"/>
<dbReference type="PANTHER" id="PTHR10666">
    <property type="entry name" value="UBIQUITIN"/>
    <property type="match status" value="1"/>
</dbReference>
<dbReference type="OrthoDB" id="447637at2759"/>
<dbReference type="PRINTS" id="PR00348">
    <property type="entry name" value="UBIQUITIN"/>
</dbReference>
<accession>X6LGN9</accession>
<dbReference type="OMA" id="FLEAYIW"/>
<dbReference type="Gene3D" id="3.10.20.90">
    <property type="entry name" value="Phosphatidylinositol 3-kinase Catalytic Subunit, Chain A, domain 1"/>
    <property type="match status" value="1"/>
</dbReference>
<feature type="non-terminal residue" evidence="3">
    <location>
        <position position="184"/>
    </location>
</feature>
<gene>
    <name evidence="3" type="ORF">RFI_36282</name>
</gene>
<keyword evidence="4" id="KW-1185">Reference proteome</keyword>
<comment type="caution">
    <text evidence="3">The sequence shown here is derived from an EMBL/GenBank/DDBJ whole genome shotgun (WGS) entry which is preliminary data.</text>
</comment>
<dbReference type="InterPro" id="IPR029071">
    <property type="entry name" value="Ubiquitin-like_domsf"/>
</dbReference>
<protein>
    <submittedName>
        <fullName evidence="3">Ubiquitin family protein</fullName>
    </submittedName>
</protein>